<comment type="caution">
    <text evidence="3">The sequence shown here is derived from an EMBL/GenBank/DDBJ whole genome shotgun (WGS) entry which is preliminary data.</text>
</comment>
<dbReference type="CDD" id="cd06468">
    <property type="entry name" value="p23_CacyBP"/>
    <property type="match status" value="1"/>
</dbReference>
<evidence type="ECO:0000313" key="3">
    <source>
        <dbReference type="EMBL" id="GET91570.1"/>
    </source>
</evidence>
<dbReference type="PANTHER" id="PTHR13164:SF6">
    <property type="entry name" value="CS DOMAIN-CONTAINING PROTEIN"/>
    <property type="match status" value="1"/>
</dbReference>
<name>A0A640KPA8_LEITA</name>
<dbReference type="InterPro" id="IPR008978">
    <property type="entry name" value="HSP20-like_chaperone"/>
</dbReference>
<dbReference type="InterPro" id="IPR052289">
    <property type="entry name" value="Calcyclin-binding_UBL-bridge"/>
</dbReference>
<dbReference type="EMBL" id="BLBS01000048">
    <property type="protein sequence ID" value="GET91570.1"/>
    <property type="molecule type" value="Genomic_DNA"/>
</dbReference>
<dbReference type="OrthoDB" id="245640at2759"/>
<proteinExistence type="predicted"/>
<gene>
    <name evidence="3" type="ORF">LtaPh_3224400</name>
</gene>
<dbReference type="Proteomes" id="UP000419144">
    <property type="component" value="Unassembled WGS sequence"/>
</dbReference>
<dbReference type="GO" id="GO:0005634">
    <property type="term" value="C:nucleus"/>
    <property type="evidence" value="ECO:0007669"/>
    <property type="project" value="TreeGrafter"/>
</dbReference>
<dbReference type="InterPro" id="IPR037893">
    <property type="entry name" value="CS_CacyBP"/>
</dbReference>
<evidence type="ECO:0000259" key="2">
    <source>
        <dbReference type="PROSITE" id="PS51203"/>
    </source>
</evidence>
<dbReference type="SUPFAM" id="SSF49764">
    <property type="entry name" value="HSP20-like chaperones"/>
    <property type="match status" value="1"/>
</dbReference>
<dbReference type="GO" id="GO:0015631">
    <property type="term" value="F:tubulin binding"/>
    <property type="evidence" value="ECO:0007669"/>
    <property type="project" value="InterPro"/>
</dbReference>
<dbReference type="AlphaFoldDB" id="A0A640KPA8"/>
<sequence>MPTEEQQVTQDSAPAPAPNASKNKANSYYYWHQHEKDRAKVGDVAPMPTPYLVSKDDTRTVTAPAVPTMSVSKYSWCDEDKFVSVYIDTVAPEGGTLDEGSIEAIFTSNSFKVTFSTVDEAGRTRAKSLAIRLSKRIDKGRSSTKVKAKTQQILVKLAKKVESMWLDLEGGASDHDSGADDEADDAE</sequence>
<dbReference type="GO" id="GO:0031625">
    <property type="term" value="F:ubiquitin protein ligase binding"/>
    <property type="evidence" value="ECO:0007669"/>
    <property type="project" value="InterPro"/>
</dbReference>
<reference evidence="3" key="1">
    <citation type="submission" date="2019-11" db="EMBL/GenBank/DDBJ databases">
        <title>Leishmania tarentolae CDS.</title>
        <authorList>
            <person name="Goto Y."/>
            <person name="Yamagishi J."/>
        </authorList>
    </citation>
    <scope>NUCLEOTIDE SEQUENCE [LARGE SCALE GENOMIC DNA]</scope>
    <source>
        <strain evidence="3">Parrot Tar II</strain>
    </source>
</reference>
<feature type="domain" description="CS" evidence="2">
    <location>
        <begin position="69"/>
        <end position="169"/>
    </location>
</feature>
<feature type="compositionally biased region" description="Low complexity" evidence="1">
    <location>
        <begin position="12"/>
        <end position="26"/>
    </location>
</feature>
<accession>A0A640KPA8</accession>
<feature type="region of interest" description="Disordered" evidence="1">
    <location>
        <begin position="1"/>
        <end position="26"/>
    </location>
</feature>
<evidence type="ECO:0000313" key="4">
    <source>
        <dbReference type="Proteomes" id="UP000419144"/>
    </source>
</evidence>
<dbReference type="VEuPathDB" id="TriTrypDB:LtaPh_3224400"/>
<feature type="compositionally biased region" description="Polar residues" evidence="1">
    <location>
        <begin position="1"/>
        <end position="11"/>
    </location>
</feature>
<keyword evidence="4" id="KW-1185">Reference proteome</keyword>
<dbReference type="PROSITE" id="PS51203">
    <property type="entry name" value="CS"/>
    <property type="match status" value="1"/>
</dbReference>
<protein>
    <recommendedName>
        <fullName evidence="2">CS domain-containing protein</fullName>
    </recommendedName>
</protein>
<dbReference type="GO" id="GO:0044548">
    <property type="term" value="F:S100 protein binding"/>
    <property type="evidence" value="ECO:0007669"/>
    <property type="project" value="InterPro"/>
</dbReference>
<dbReference type="Gene3D" id="2.60.40.790">
    <property type="match status" value="1"/>
</dbReference>
<dbReference type="PANTHER" id="PTHR13164">
    <property type="entry name" value="CALICYLIN BINDING PROTEIN"/>
    <property type="match status" value="1"/>
</dbReference>
<organism evidence="3 4">
    <name type="scientific">Leishmania tarentolae</name>
    <name type="common">Sauroleishmania tarentolae</name>
    <dbReference type="NCBI Taxonomy" id="5689"/>
    <lineage>
        <taxon>Eukaryota</taxon>
        <taxon>Discoba</taxon>
        <taxon>Euglenozoa</taxon>
        <taxon>Kinetoplastea</taxon>
        <taxon>Metakinetoplastina</taxon>
        <taxon>Trypanosomatida</taxon>
        <taxon>Trypanosomatidae</taxon>
        <taxon>Leishmaniinae</taxon>
        <taxon>Leishmania</taxon>
        <taxon>lizard Leishmania</taxon>
    </lineage>
</organism>
<dbReference type="InterPro" id="IPR007052">
    <property type="entry name" value="CS_dom"/>
</dbReference>
<evidence type="ECO:0000256" key="1">
    <source>
        <dbReference type="SAM" id="MobiDB-lite"/>
    </source>
</evidence>